<dbReference type="Gene3D" id="1.25.40.420">
    <property type="match status" value="1"/>
</dbReference>
<dbReference type="InterPro" id="IPR000210">
    <property type="entry name" value="BTB/POZ_dom"/>
</dbReference>
<dbReference type="InterPro" id="IPR011333">
    <property type="entry name" value="SKP1/BTB/POZ_sf"/>
</dbReference>
<evidence type="ECO:0000259" key="2">
    <source>
        <dbReference type="PROSITE" id="PS51886"/>
    </source>
</evidence>
<dbReference type="SUPFAM" id="SSF54695">
    <property type="entry name" value="POZ domain"/>
    <property type="match status" value="1"/>
</dbReference>
<proteinExistence type="predicted"/>
<organism evidence="3 4">
    <name type="scientific">Cetraspora pellucida</name>
    <dbReference type="NCBI Taxonomy" id="1433469"/>
    <lineage>
        <taxon>Eukaryota</taxon>
        <taxon>Fungi</taxon>
        <taxon>Fungi incertae sedis</taxon>
        <taxon>Mucoromycota</taxon>
        <taxon>Glomeromycotina</taxon>
        <taxon>Glomeromycetes</taxon>
        <taxon>Diversisporales</taxon>
        <taxon>Gigasporaceae</taxon>
        <taxon>Cetraspora</taxon>
    </lineage>
</organism>
<dbReference type="Pfam" id="PF07707">
    <property type="entry name" value="BACK"/>
    <property type="match status" value="1"/>
</dbReference>
<dbReference type="Gene3D" id="3.30.710.10">
    <property type="entry name" value="Potassium Channel Kv1.1, Chain A"/>
    <property type="match status" value="1"/>
</dbReference>
<dbReference type="Pfam" id="PF07534">
    <property type="entry name" value="TLD"/>
    <property type="match status" value="1"/>
</dbReference>
<dbReference type="EMBL" id="CAJVQA010027291">
    <property type="protein sequence ID" value="CAG8791465.1"/>
    <property type="molecule type" value="Genomic_DNA"/>
</dbReference>
<protein>
    <submittedName>
        <fullName evidence="3">25089_t:CDS:1</fullName>
    </submittedName>
</protein>
<feature type="domain" description="TLDc" evidence="2">
    <location>
        <begin position="252"/>
        <end position="419"/>
    </location>
</feature>
<dbReference type="InterPro" id="IPR006571">
    <property type="entry name" value="TLDc_dom"/>
</dbReference>
<name>A0A9N9JPM8_9GLOM</name>
<dbReference type="AlphaFoldDB" id="A0A9N9JPM8"/>
<comment type="caution">
    <text evidence="3">The sequence shown here is derived from an EMBL/GenBank/DDBJ whole genome shotgun (WGS) entry which is preliminary data.</text>
</comment>
<gene>
    <name evidence="3" type="ORF">CPELLU_LOCUS17037</name>
</gene>
<accession>A0A9N9JPM8</accession>
<dbReference type="Proteomes" id="UP000789759">
    <property type="component" value="Unassembled WGS sequence"/>
</dbReference>
<dbReference type="PANTHER" id="PTHR46306">
    <property type="entry name" value="BTB/POZ DOMAIN-CONTAINING PROTEIN 9"/>
    <property type="match status" value="1"/>
</dbReference>
<dbReference type="PANTHER" id="PTHR46306:SF1">
    <property type="entry name" value="BTB_POZ DOMAIN-CONTAINING PROTEIN 9"/>
    <property type="match status" value="1"/>
</dbReference>
<dbReference type="GO" id="GO:0005737">
    <property type="term" value="C:cytoplasm"/>
    <property type="evidence" value="ECO:0007669"/>
    <property type="project" value="TreeGrafter"/>
</dbReference>
<keyword evidence="4" id="KW-1185">Reference proteome</keyword>
<dbReference type="PROSITE" id="PS50097">
    <property type="entry name" value="BTB"/>
    <property type="match status" value="1"/>
</dbReference>
<sequence length="481" mass="56635">MNKTKIFSDEVVNDYLNLYESNDESSDTIINVDKEPNIEKLYAHSVILRTRSVYFSKALSKEWVKKQDGYFILSQPNINVLIFKIILKYLYCGILDFENLDIDIDLIELQSCKILNFVNNNPSFTIIKLNLLEIICKYPIILFDHNEFLDLNKDDLKLIIEHDDLDMKENDIFNYIIKWGIGKDEKILKDLINYIRFYQFSLNEFAEIIWKYKNLLLDELIKDVLNCNSNLNLKPMYDISLIRWGNFTIKSNLINREIALLLTKLIEKIDIKDDNSKGLKYKFTSLYNSCDNGYSPQIFHSKYDNQGATIIVCKIKNTSLITGGYNPLEWNRIKQYKETSDSFLFVIDYKDLKKYVVTYINSDHIKYAVYCDNNCNPTFGKSDFHITKDGCLKYKAKSYNKIINSHTLSLDSYDIFKIENITRPIILWAHARSLSTVFERPFLNFPKEFHVMHETFVPINHVYITNDFNFLNNISTPKAYD</sequence>
<dbReference type="PROSITE" id="PS51886">
    <property type="entry name" value="TLDC"/>
    <property type="match status" value="1"/>
</dbReference>
<reference evidence="3" key="1">
    <citation type="submission" date="2021-06" db="EMBL/GenBank/DDBJ databases">
        <authorList>
            <person name="Kallberg Y."/>
            <person name="Tangrot J."/>
            <person name="Rosling A."/>
        </authorList>
    </citation>
    <scope>NUCLEOTIDE SEQUENCE</scope>
    <source>
        <strain evidence="3">FL966</strain>
    </source>
</reference>
<evidence type="ECO:0000313" key="4">
    <source>
        <dbReference type="Proteomes" id="UP000789759"/>
    </source>
</evidence>
<dbReference type="Pfam" id="PF00651">
    <property type="entry name" value="BTB"/>
    <property type="match status" value="1"/>
</dbReference>
<evidence type="ECO:0000313" key="3">
    <source>
        <dbReference type="EMBL" id="CAG8791465.1"/>
    </source>
</evidence>
<dbReference type="CDD" id="cd18186">
    <property type="entry name" value="BTB_POZ_ZBTB_KLHL-like"/>
    <property type="match status" value="1"/>
</dbReference>
<dbReference type="InterPro" id="IPR011705">
    <property type="entry name" value="BACK"/>
</dbReference>
<evidence type="ECO:0000259" key="1">
    <source>
        <dbReference type="PROSITE" id="PS50097"/>
    </source>
</evidence>
<dbReference type="InterPro" id="IPR052407">
    <property type="entry name" value="BTB_POZ_domain_cont_9"/>
</dbReference>
<feature type="domain" description="BTB" evidence="1">
    <location>
        <begin position="26"/>
        <end position="99"/>
    </location>
</feature>
<dbReference type="OrthoDB" id="1022638at2759"/>